<feature type="compositionally biased region" description="Polar residues" evidence="1">
    <location>
        <begin position="108"/>
        <end position="117"/>
    </location>
</feature>
<evidence type="ECO:0000313" key="2">
    <source>
        <dbReference type="EMBL" id="KAF2603544.1"/>
    </source>
</evidence>
<protein>
    <submittedName>
        <fullName evidence="2">Uncharacterized protein</fullName>
    </submittedName>
</protein>
<gene>
    <name evidence="2" type="ORF">F2Q70_00026598</name>
</gene>
<evidence type="ECO:0000256" key="1">
    <source>
        <dbReference type="SAM" id="MobiDB-lite"/>
    </source>
</evidence>
<dbReference type="EMBL" id="QGKY02000094">
    <property type="protein sequence ID" value="KAF2603544.1"/>
    <property type="molecule type" value="Genomic_DNA"/>
</dbReference>
<feature type="region of interest" description="Disordered" evidence="1">
    <location>
        <begin position="73"/>
        <end position="141"/>
    </location>
</feature>
<name>A0A8S9L847_BRACR</name>
<proteinExistence type="predicted"/>
<reference evidence="2" key="1">
    <citation type="submission" date="2019-12" db="EMBL/GenBank/DDBJ databases">
        <title>Genome sequencing and annotation of Brassica cretica.</title>
        <authorList>
            <person name="Studholme D.J."/>
            <person name="Sarris P.F."/>
        </authorList>
    </citation>
    <scope>NUCLEOTIDE SEQUENCE</scope>
    <source>
        <strain evidence="2">PFS-102/07</strain>
        <tissue evidence="2">Leaf</tissue>
    </source>
</reference>
<organism evidence="2">
    <name type="scientific">Brassica cretica</name>
    <name type="common">Mustard</name>
    <dbReference type="NCBI Taxonomy" id="69181"/>
    <lineage>
        <taxon>Eukaryota</taxon>
        <taxon>Viridiplantae</taxon>
        <taxon>Streptophyta</taxon>
        <taxon>Embryophyta</taxon>
        <taxon>Tracheophyta</taxon>
        <taxon>Spermatophyta</taxon>
        <taxon>Magnoliopsida</taxon>
        <taxon>eudicotyledons</taxon>
        <taxon>Gunneridae</taxon>
        <taxon>Pentapetalae</taxon>
        <taxon>rosids</taxon>
        <taxon>malvids</taxon>
        <taxon>Brassicales</taxon>
        <taxon>Brassicaceae</taxon>
        <taxon>Brassiceae</taxon>
        <taxon>Brassica</taxon>
    </lineage>
</organism>
<feature type="compositionally biased region" description="Basic and acidic residues" evidence="1">
    <location>
        <begin position="73"/>
        <end position="83"/>
    </location>
</feature>
<dbReference type="AlphaFoldDB" id="A0A8S9L847"/>
<sequence>MIELHEDTLNYINVLDPVESAARRQRVLEGETCGLMAETAAKLLASALNKDNLAASNQAASNRVNFYEALEANKEPTPTKEVQETAPVQLEPSQSSQPKKIGRPLGKRTTTAKQNVLQGAGSKKRNVQQIQNSPRSQHALQ</sequence>
<accession>A0A8S9L847</accession>
<comment type="caution">
    <text evidence="2">The sequence shown here is derived from an EMBL/GenBank/DDBJ whole genome shotgun (WGS) entry which is preliminary data.</text>
</comment>
<feature type="compositionally biased region" description="Polar residues" evidence="1">
    <location>
        <begin position="127"/>
        <end position="141"/>
    </location>
</feature>